<dbReference type="PROSITE" id="PS50088">
    <property type="entry name" value="ANK_REPEAT"/>
    <property type="match status" value="5"/>
</dbReference>
<feature type="repeat" description="ANK" evidence="12">
    <location>
        <begin position="86"/>
        <end position="118"/>
    </location>
</feature>
<evidence type="ECO:0000256" key="10">
    <source>
        <dbReference type="ARBA" id="ARBA00023043"/>
    </source>
</evidence>
<dbReference type="GO" id="GO:0044231">
    <property type="term" value="C:host cell presynaptic membrane"/>
    <property type="evidence" value="ECO:0007669"/>
    <property type="project" value="UniProtKB-KW"/>
</dbReference>
<protein>
    <submittedName>
        <fullName evidence="13">Uncharacterized protein</fullName>
    </submittedName>
</protein>
<evidence type="ECO:0000256" key="11">
    <source>
        <dbReference type="ARBA" id="ARBA00023298"/>
    </source>
</evidence>
<keyword evidence="4" id="KW-0964">Secreted</keyword>
<evidence type="ECO:0000256" key="7">
    <source>
        <dbReference type="ARBA" id="ARBA00022699"/>
    </source>
</evidence>
<keyword evidence="7" id="KW-0528">Neurotoxin</keyword>
<dbReference type="GO" id="GO:0090729">
    <property type="term" value="F:toxin activity"/>
    <property type="evidence" value="ECO:0007669"/>
    <property type="project" value="UniProtKB-KW"/>
</dbReference>
<name>A0AAV2AID8_9ARAC</name>
<dbReference type="AlphaFoldDB" id="A0AAV2AID8"/>
<evidence type="ECO:0000256" key="9">
    <source>
        <dbReference type="ARBA" id="ARBA00023028"/>
    </source>
</evidence>
<keyword evidence="5" id="KW-1052">Target cell membrane</keyword>
<feature type="repeat" description="ANK" evidence="12">
    <location>
        <begin position="119"/>
        <end position="163"/>
    </location>
</feature>
<keyword evidence="10 12" id="KW-0040">ANK repeat</keyword>
<keyword evidence="8" id="KW-0677">Repeat</keyword>
<dbReference type="EMBL" id="CAXIEN010000170">
    <property type="protein sequence ID" value="CAL1283692.1"/>
    <property type="molecule type" value="Genomic_DNA"/>
</dbReference>
<evidence type="ECO:0000313" key="14">
    <source>
        <dbReference type="Proteomes" id="UP001497382"/>
    </source>
</evidence>
<evidence type="ECO:0000256" key="6">
    <source>
        <dbReference type="ARBA" id="ARBA00022656"/>
    </source>
</evidence>
<feature type="repeat" description="ANK" evidence="12">
    <location>
        <begin position="52"/>
        <end position="85"/>
    </location>
</feature>
<evidence type="ECO:0000256" key="5">
    <source>
        <dbReference type="ARBA" id="ARBA00022537"/>
    </source>
</evidence>
<dbReference type="InterPro" id="IPR002110">
    <property type="entry name" value="Ankyrin_rpt"/>
</dbReference>
<dbReference type="GO" id="GO:0044218">
    <property type="term" value="C:other organism cell membrane"/>
    <property type="evidence" value="ECO:0007669"/>
    <property type="project" value="UniProtKB-KW"/>
</dbReference>
<gene>
    <name evidence="13" type="ORF">LARSCL_LOCUS12759</name>
</gene>
<keyword evidence="11" id="KW-1053">Target membrane</keyword>
<keyword evidence="9" id="KW-0638">Presynaptic neurotoxin</keyword>
<dbReference type="InterPro" id="IPR036770">
    <property type="entry name" value="Ankyrin_rpt-contain_sf"/>
</dbReference>
<organism evidence="13 14">
    <name type="scientific">Larinioides sclopetarius</name>
    <dbReference type="NCBI Taxonomy" id="280406"/>
    <lineage>
        <taxon>Eukaryota</taxon>
        <taxon>Metazoa</taxon>
        <taxon>Ecdysozoa</taxon>
        <taxon>Arthropoda</taxon>
        <taxon>Chelicerata</taxon>
        <taxon>Arachnida</taxon>
        <taxon>Araneae</taxon>
        <taxon>Araneomorphae</taxon>
        <taxon>Entelegynae</taxon>
        <taxon>Araneoidea</taxon>
        <taxon>Araneidae</taxon>
        <taxon>Larinioides</taxon>
    </lineage>
</organism>
<dbReference type="PANTHER" id="PTHR24171">
    <property type="entry name" value="ANKYRIN REPEAT DOMAIN-CONTAINING PROTEIN 39-RELATED"/>
    <property type="match status" value="1"/>
</dbReference>
<sequence>MTCYCLNCRYRNIFFNNNEDTELHRLVMCKDVNLSSVRKLLKTENPNVLDAHYDTPLHLATINENNSEIVKELINAGAQVQMSNLSQNTPLHVAVLHRNRKATEILLQSGANVNSRNVLGNTPLHMAVKSLLNRKLEGGFNFCDKLIVEKLIQAGADVNSTNKFNETPLLRAIETGNLDIAEELLKSGADTNICNTDSTSCLHIALCKFHPDQKLIGELVKYGANINYKDKWFRSPLDLAILKHLNDPSDRLETAMTLIRLGVLVHPEISIDICRTEEEPVVNSLYEFHRVSVSKVSEMKALRITEGISLYDFALKGMNCTVFSSNKTADKIYSKVLLALLKGNFDLYKDDIECHFPKLYLKKVSMNISLVANNETNEREIGLTSDVVWLICDYLKQTDIFQLIKAFSIQTHFNVMIL</sequence>
<keyword evidence="6" id="KW-0800">Toxin</keyword>
<dbReference type="Pfam" id="PF12796">
    <property type="entry name" value="Ank_2"/>
    <property type="match status" value="2"/>
</dbReference>
<keyword evidence="11" id="KW-0472">Membrane</keyword>
<dbReference type="SUPFAM" id="SSF48403">
    <property type="entry name" value="Ankyrin repeat"/>
    <property type="match status" value="1"/>
</dbReference>
<accession>A0AAV2AID8</accession>
<proteinExistence type="predicted"/>
<feature type="repeat" description="ANK" evidence="12">
    <location>
        <begin position="164"/>
        <end position="196"/>
    </location>
</feature>
<dbReference type="GO" id="GO:0005576">
    <property type="term" value="C:extracellular region"/>
    <property type="evidence" value="ECO:0007669"/>
    <property type="project" value="UniProtKB-SubCell"/>
</dbReference>
<evidence type="ECO:0000256" key="3">
    <source>
        <dbReference type="ARBA" id="ARBA00022483"/>
    </source>
</evidence>
<dbReference type="SMART" id="SM00248">
    <property type="entry name" value="ANK"/>
    <property type="match status" value="7"/>
</dbReference>
<evidence type="ECO:0000256" key="4">
    <source>
        <dbReference type="ARBA" id="ARBA00022525"/>
    </source>
</evidence>
<evidence type="ECO:0000256" key="8">
    <source>
        <dbReference type="ARBA" id="ARBA00022737"/>
    </source>
</evidence>
<evidence type="ECO:0000256" key="1">
    <source>
        <dbReference type="ARBA" id="ARBA00004175"/>
    </source>
</evidence>
<feature type="repeat" description="ANK" evidence="12">
    <location>
        <begin position="197"/>
        <end position="231"/>
    </location>
</feature>
<comment type="caution">
    <text evidence="13">The sequence shown here is derived from an EMBL/GenBank/DDBJ whole genome shotgun (WGS) entry which is preliminary data.</text>
</comment>
<evidence type="ECO:0000313" key="13">
    <source>
        <dbReference type="EMBL" id="CAL1283692.1"/>
    </source>
</evidence>
<evidence type="ECO:0000256" key="12">
    <source>
        <dbReference type="PROSITE-ProRule" id="PRU00023"/>
    </source>
</evidence>
<dbReference type="Gene3D" id="1.25.40.20">
    <property type="entry name" value="Ankyrin repeat-containing domain"/>
    <property type="match status" value="2"/>
</dbReference>
<dbReference type="PANTHER" id="PTHR24171:SF9">
    <property type="entry name" value="ANKYRIN REPEAT DOMAIN-CONTAINING PROTEIN 39"/>
    <property type="match status" value="1"/>
</dbReference>
<dbReference type="Proteomes" id="UP001497382">
    <property type="component" value="Unassembled WGS sequence"/>
</dbReference>
<dbReference type="GO" id="GO:0006887">
    <property type="term" value="P:exocytosis"/>
    <property type="evidence" value="ECO:0007669"/>
    <property type="project" value="UniProtKB-KW"/>
</dbReference>
<keyword evidence="14" id="KW-1185">Reference proteome</keyword>
<reference evidence="13 14" key="1">
    <citation type="submission" date="2024-04" db="EMBL/GenBank/DDBJ databases">
        <authorList>
            <person name="Rising A."/>
            <person name="Reimegard J."/>
            <person name="Sonavane S."/>
            <person name="Akerstrom W."/>
            <person name="Nylinder S."/>
            <person name="Hedman E."/>
            <person name="Kallberg Y."/>
        </authorList>
    </citation>
    <scope>NUCLEOTIDE SEQUENCE [LARGE SCALE GENOMIC DNA]</scope>
</reference>
<evidence type="ECO:0000256" key="2">
    <source>
        <dbReference type="ARBA" id="ARBA00004613"/>
    </source>
</evidence>
<keyword evidence="3" id="KW-0268">Exocytosis</keyword>
<dbReference type="PROSITE" id="PS50297">
    <property type="entry name" value="ANK_REP_REGION"/>
    <property type="match status" value="3"/>
</dbReference>
<comment type="subcellular location">
    <subcellularLocation>
        <location evidence="2">Secreted</location>
    </subcellularLocation>
    <subcellularLocation>
        <location evidence="1">Target cell membrane</location>
    </subcellularLocation>
</comment>